<dbReference type="HOGENOM" id="CLU_694091_0_0_6"/>
<proteinExistence type="predicted"/>
<dbReference type="RefSeq" id="WP_008293095.1">
    <property type="nucleotide sequence ID" value="NZ_CM002299.1"/>
</dbReference>
<dbReference type="InterPro" id="IPR013783">
    <property type="entry name" value="Ig-like_fold"/>
</dbReference>
<dbReference type="eggNOG" id="ENOG502ZM0I">
    <property type="taxonomic scope" value="Bacteria"/>
</dbReference>
<reference evidence="1 2" key="1">
    <citation type="journal article" date="2007" name="Proc. Natl. Acad. Sci. U.S.A.">
        <title>Characterization of a marine gammaproteobacterium capable of aerobic anoxygenic photosynthesis.</title>
        <authorList>
            <person name="Fuchs B.M."/>
            <person name="Spring S."/>
            <person name="Teeling H."/>
            <person name="Quast C."/>
            <person name="Wulf J."/>
            <person name="Schattenhofer M."/>
            <person name="Yan S."/>
            <person name="Ferriera S."/>
            <person name="Johnson J."/>
            <person name="Glockner F.O."/>
            <person name="Amann R."/>
        </authorList>
    </citation>
    <scope>NUCLEOTIDE SEQUENCE [LARGE SCALE GENOMIC DNA]</scope>
    <source>
        <strain evidence="1">KT71</strain>
    </source>
</reference>
<dbReference type="EMBL" id="AAOA02000002">
    <property type="protein sequence ID" value="EAQ98266.1"/>
    <property type="molecule type" value="Genomic_DNA"/>
</dbReference>
<accession>A4A7J7</accession>
<evidence type="ECO:0000313" key="2">
    <source>
        <dbReference type="Proteomes" id="UP000019205"/>
    </source>
</evidence>
<organism evidence="1 2">
    <name type="scientific">Congregibacter litoralis KT71</name>
    <dbReference type="NCBI Taxonomy" id="314285"/>
    <lineage>
        <taxon>Bacteria</taxon>
        <taxon>Pseudomonadati</taxon>
        <taxon>Pseudomonadota</taxon>
        <taxon>Gammaproteobacteria</taxon>
        <taxon>Cellvibrionales</taxon>
        <taxon>Halieaceae</taxon>
        <taxon>Congregibacter</taxon>
    </lineage>
</organism>
<reference evidence="1 2" key="2">
    <citation type="journal article" date="2009" name="PLoS ONE">
        <title>The photosynthetic apparatus and its regulation in the aerobic gammaproteobacterium Congregibacter litoralis gen. nov., sp. nov.</title>
        <authorList>
            <person name="Spring S."/>
            <person name="Lunsdorf H."/>
            <person name="Fuchs B.M."/>
            <person name="Tindall B.J."/>
        </authorList>
    </citation>
    <scope>NUCLEOTIDE SEQUENCE [LARGE SCALE GENOMIC DNA]</scope>
    <source>
        <strain evidence="1">KT71</strain>
    </source>
</reference>
<keyword evidence="2" id="KW-1185">Reference proteome</keyword>
<evidence type="ECO:0000313" key="1">
    <source>
        <dbReference type="EMBL" id="EAQ98266.1"/>
    </source>
</evidence>
<protein>
    <submittedName>
        <fullName evidence="1">Uncharacterized protein</fullName>
    </submittedName>
</protein>
<name>A4A7J7_9GAMM</name>
<dbReference type="Proteomes" id="UP000019205">
    <property type="component" value="Chromosome"/>
</dbReference>
<dbReference type="AlphaFoldDB" id="A4A7J7"/>
<dbReference type="Gene3D" id="2.60.40.10">
    <property type="entry name" value="Immunoglobulins"/>
    <property type="match status" value="1"/>
</dbReference>
<dbReference type="STRING" id="314285.KT71_03427"/>
<dbReference type="OrthoDB" id="484205at2"/>
<gene>
    <name evidence="1" type="ORF">KT71_03427</name>
</gene>
<sequence length="410" mass="44134">MKRVLSLATVVAFAAGSAATLLLLKPELRALIAPDKAQANAALYAPRDWQRQTASKLNISVFAFSDRNRNGIFDLGDKPLHRIAVRLTRPDGSTRIERSNINGFTNFSMQKGGDEADIRQTGVNYRFKLLPPPGWEVTTKNAAQTTTFIDVPGAIAGIGAENPPGVVGLAPPLTVRGSLDGAGKRAATARKATGESQEIFLNREGGFEEALSPGIWRLSPPREVATAEVGTGKRGERVVDLAYAPVVLGSAVPSGSTGGPGVPATTVGFDDLDRSPIEKIASGYAGLAWDYLLAVDNQFYKGPGYINGLMSGSMVAYNSSGHPVTISARKAGETFDFVGGYFSIAWHNAEGETLHVKAWRGDEIVAEDSIRLSHLTPIYFQADYEGITRLQLATEHYWQFVVDDLRFRVP</sequence>
<comment type="caution">
    <text evidence="1">The sequence shown here is derived from an EMBL/GenBank/DDBJ whole genome shotgun (WGS) entry which is preliminary data.</text>
</comment>